<feature type="domain" description="HTH marR-type" evidence="1">
    <location>
        <begin position="11"/>
        <end position="147"/>
    </location>
</feature>
<organism evidence="2 3">
    <name type="scientific">Actinomadura geliboluensis</name>
    <dbReference type="NCBI Taxonomy" id="882440"/>
    <lineage>
        <taxon>Bacteria</taxon>
        <taxon>Bacillati</taxon>
        <taxon>Actinomycetota</taxon>
        <taxon>Actinomycetes</taxon>
        <taxon>Streptosporangiales</taxon>
        <taxon>Thermomonosporaceae</taxon>
        <taxon>Actinomadura</taxon>
    </lineage>
</organism>
<dbReference type="GO" id="GO:0003700">
    <property type="term" value="F:DNA-binding transcription factor activity"/>
    <property type="evidence" value="ECO:0007669"/>
    <property type="project" value="InterPro"/>
</dbReference>
<dbReference type="Gene3D" id="1.10.10.10">
    <property type="entry name" value="Winged helix-like DNA-binding domain superfamily/Winged helix DNA-binding domain"/>
    <property type="match status" value="1"/>
</dbReference>
<dbReference type="RefSeq" id="WP_138637912.1">
    <property type="nucleotide sequence ID" value="NZ_JASWDG010000040.1"/>
</dbReference>
<accession>A0A5S4GW75</accession>
<dbReference type="InterPro" id="IPR000835">
    <property type="entry name" value="HTH_MarR-typ"/>
</dbReference>
<evidence type="ECO:0000313" key="3">
    <source>
        <dbReference type="Proteomes" id="UP000305238"/>
    </source>
</evidence>
<comment type="caution">
    <text evidence="2">The sequence shown here is derived from an EMBL/GenBank/DDBJ whole genome shotgun (WGS) entry which is preliminary data.</text>
</comment>
<dbReference type="GO" id="GO:0006950">
    <property type="term" value="P:response to stress"/>
    <property type="evidence" value="ECO:0007669"/>
    <property type="project" value="TreeGrafter"/>
</dbReference>
<dbReference type="Pfam" id="PF12802">
    <property type="entry name" value="MarR_2"/>
    <property type="match status" value="1"/>
</dbReference>
<dbReference type="OrthoDB" id="8635520at2"/>
<keyword evidence="3" id="KW-1185">Reference proteome</keyword>
<dbReference type="InterPro" id="IPR036390">
    <property type="entry name" value="WH_DNA-bd_sf"/>
</dbReference>
<proteinExistence type="predicted"/>
<evidence type="ECO:0000259" key="1">
    <source>
        <dbReference type="PROSITE" id="PS50995"/>
    </source>
</evidence>
<dbReference type="SUPFAM" id="SSF46785">
    <property type="entry name" value="Winged helix' DNA-binding domain"/>
    <property type="match status" value="1"/>
</dbReference>
<dbReference type="PANTHER" id="PTHR33164:SF99">
    <property type="entry name" value="MARR FAMILY REGULATORY PROTEIN"/>
    <property type="match status" value="1"/>
</dbReference>
<protein>
    <submittedName>
        <fullName evidence="2">Winged helix-turn-helix transcriptional regulator</fullName>
    </submittedName>
</protein>
<dbReference type="AlphaFoldDB" id="A0A5S4GW75"/>
<gene>
    <name evidence="2" type="ORF">ETD96_19560</name>
</gene>
<name>A0A5S4GW75_9ACTN</name>
<reference evidence="2 3" key="1">
    <citation type="submission" date="2019-05" db="EMBL/GenBank/DDBJ databases">
        <title>Draft genome sequence of Actinomadura geliboluensis A8036.</title>
        <authorList>
            <person name="Saricaoglu S."/>
            <person name="Isik K."/>
        </authorList>
    </citation>
    <scope>NUCLEOTIDE SEQUENCE [LARGE SCALE GENOMIC DNA]</scope>
    <source>
        <strain evidence="2 3">A8036</strain>
    </source>
</reference>
<evidence type="ECO:0000313" key="2">
    <source>
        <dbReference type="EMBL" id="TMR36992.1"/>
    </source>
</evidence>
<dbReference type="PROSITE" id="PS50995">
    <property type="entry name" value="HTH_MARR_2"/>
    <property type="match status" value="1"/>
</dbReference>
<dbReference type="Proteomes" id="UP000305238">
    <property type="component" value="Unassembled WGS sequence"/>
</dbReference>
<dbReference type="InterPro" id="IPR036388">
    <property type="entry name" value="WH-like_DNA-bd_sf"/>
</dbReference>
<dbReference type="EMBL" id="VCKZ01000137">
    <property type="protein sequence ID" value="TMR36992.1"/>
    <property type="molecule type" value="Genomic_DNA"/>
</dbReference>
<sequence>MDEPRWLTPAEDRAWRGYRRLSLLLDQQVARDLAADSGLSEADYDVLSNLSETPGARLRLTELAAHMRWSPSRLSHHVTRMQQRGLVTRHTSPEDGRAAVIVLTGEGRRTIEEAAPHHVESVRRHFIDLLTPEQVAAFAALSETVVAHLAEIEPR</sequence>
<dbReference type="PANTHER" id="PTHR33164">
    <property type="entry name" value="TRANSCRIPTIONAL REGULATOR, MARR FAMILY"/>
    <property type="match status" value="1"/>
</dbReference>
<dbReference type="InterPro" id="IPR039422">
    <property type="entry name" value="MarR/SlyA-like"/>
</dbReference>
<dbReference type="SMART" id="SM00347">
    <property type="entry name" value="HTH_MARR"/>
    <property type="match status" value="1"/>
</dbReference>